<reference evidence="1 2" key="1">
    <citation type="journal article" date="2022" name="bioRxiv">
        <title>Genomics of Preaxostyla Flagellates Illuminates Evolutionary Transitions and the Path Towards Mitochondrial Loss.</title>
        <authorList>
            <person name="Novak L.V.F."/>
            <person name="Treitli S.C."/>
            <person name="Pyrih J."/>
            <person name="Halakuc P."/>
            <person name="Pipaliya S.V."/>
            <person name="Vacek V."/>
            <person name="Brzon O."/>
            <person name="Soukal P."/>
            <person name="Eme L."/>
            <person name="Dacks J.B."/>
            <person name="Karnkowska A."/>
            <person name="Elias M."/>
            <person name="Hampl V."/>
        </authorList>
    </citation>
    <scope>NUCLEOTIDE SEQUENCE [LARGE SCALE GENOMIC DNA]</scope>
    <source>
        <strain evidence="1">NAU3</strain>
        <tissue evidence="1">Gut</tissue>
    </source>
</reference>
<sequence length="194" mass="21356">MIFLLDLESKADTSVVFRSLVATVKLQPAFDDSLEAKAEKFLEYVDLQNTDSADAFLERFGLTTDESSINFVHSIVVLLSIPNQVVTAAAMKMLDPVITKSSPKVTLALVEADVIPQVITVLNPLSLSFAEAVDVHTNLMQIIWNSIWLATPGGLTCLEIEDGNDQQAVHKTVLKQVLIPSEKYISHLCVNRFV</sequence>
<evidence type="ECO:0000313" key="1">
    <source>
        <dbReference type="EMBL" id="KAK2944969.1"/>
    </source>
</evidence>
<name>A0ABQ9WZN2_9EUKA</name>
<dbReference type="Proteomes" id="UP001281761">
    <property type="component" value="Unassembled WGS sequence"/>
</dbReference>
<comment type="caution">
    <text evidence="1">The sequence shown here is derived from an EMBL/GenBank/DDBJ whole genome shotgun (WGS) entry which is preliminary data.</text>
</comment>
<proteinExistence type="predicted"/>
<keyword evidence="2" id="KW-1185">Reference proteome</keyword>
<gene>
    <name evidence="1" type="ORF">BLNAU_20145</name>
</gene>
<dbReference type="EMBL" id="JARBJD010000278">
    <property type="protein sequence ID" value="KAK2944969.1"/>
    <property type="molecule type" value="Genomic_DNA"/>
</dbReference>
<evidence type="ECO:0000313" key="2">
    <source>
        <dbReference type="Proteomes" id="UP001281761"/>
    </source>
</evidence>
<organism evidence="1 2">
    <name type="scientific">Blattamonas nauphoetae</name>
    <dbReference type="NCBI Taxonomy" id="2049346"/>
    <lineage>
        <taxon>Eukaryota</taxon>
        <taxon>Metamonada</taxon>
        <taxon>Preaxostyla</taxon>
        <taxon>Oxymonadida</taxon>
        <taxon>Blattamonas</taxon>
    </lineage>
</organism>
<protein>
    <submittedName>
        <fullName evidence="1">Uncharacterized protein</fullName>
    </submittedName>
</protein>
<accession>A0ABQ9WZN2</accession>